<protein>
    <submittedName>
        <fullName evidence="1">Uncharacterized protein</fullName>
    </submittedName>
</protein>
<sequence length="71" mass="7746">MTGMRNALKRRENGLDIPCLQRLTHAFVGAGLLAIASGQSTYFRLAGRYRQQAGSYEIGVSGPFLSGSDRR</sequence>
<dbReference type="EMBL" id="FNTY01000002">
    <property type="protein sequence ID" value="SEE87714.1"/>
    <property type="molecule type" value="Genomic_DNA"/>
</dbReference>
<dbReference type="AlphaFoldDB" id="A0A1H5MEI2"/>
<evidence type="ECO:0000313" key="2">
    <source>
        <dbReference type="Proteomes" id="UP000198985"/>
    </source>
</evidence>
<gene>
    <name evidence="1" type="ORF">SAMN04490194_4695</name>
</gene>
<name>A0A1H5MEI2_9PSED</name>
<proteinExistence type="predicted"/>
<accession>A0A1H5MEI2</accession>
<organism evidence="1 2">
    <name type="scientific">Pseudomonas migulae</name>
    <dbReference type="NCBI Taxonomy" id="78543"/>
    <lineage>
        <taxon>Bacteria</taxon>
        <taxon>Pseudomonadati</taxon>
        <taxon>Pseudomonadota</taxon>
        <taxon>Gammaproteobacteria</taxon>
        <taxon>Pseudomonadales</taxon>
        <taxon>Pseudomonadaceae</taxon>
        <taxon>Pseudomonas</taxon>
    </lineage>
</organism>
<evidence type="ECO:0000313" key="1">
    <source>
        <dbReference type="EMBL" id="SEE87714.1"/>
    </source>
</evidence>
<dbReference type="Proteomes" id="UP000198985">
    <property type="component" value="Unassembled WGS sequence"/>
</dbReference>
<reference evidence="1 2" key="1">
    <citation type="submission" date="2016-10" db="EMBL/GenBank/DDBJ databases">
        <authorList>
            <person name="de Groot N.N."/>
        </authorList>
    </citation>
    <scope>NUCLEOTIDE SEQUENCE [LARGE SCALE GENOMIC DNA]</scope>
    <source>
        <strain evidence="1 2">BS3662</strain>
    </source>
</reference>